<dbReference type="AlphaFoldDB" id="A0A1L9MUG9"/>
<evidence type="ECO:0000313" key="1">
    <source>
        <dbReference type="EMBL" id="OJI80691.1"/>
    </source>
</evidence>
<protein>
    <submittedName>
        <fullName evidence="1">Uncharacterized protein</fullName>
    </submittedName>
</protein>
<proteinExistence type="predicted"/>
<evidence type="ECO:0000313" key="2">
    <source>
        <dbReference type="Proteomes" id="UP000184304"/>
    </source>
</evidence>
<name>A0A1L9MUG9_ASPTC</name>
<sequence>MHHVGFASWEASLPIGSKLVKVVRAICDLSHAAPYSRLRTPGFSAKPLTYQPYRGAIGRATLGFSDAQDYHVLHEVNLKVLYWLVSISCSDPYDIHFCSDYFSLLLEWRVPGVPGSADELTCSLLVATRLEQATPYRLDCQSLTHAHSTDTWASDHSPFGHQ</sequence>
<accession>A0A1L9MUG9</accession>
<dbReference type="Proteomes" id="UP000184304">
    <property type="component" value="Unassembled WGS sequence"/>
</dbReference>
<dbReference type="EMBL" id="KV878207">
    <property type="protein sequence ID" value="OJI80691.1"/>
    <property type="molecule type" value="Genomic_DNA"/>
</dbReference>
<gene>
    <name evidence="1" type="ORF">ASPTUDRAFT_33569</name>
</gene>
<keyword evidence="2" id="KW-1185">Reference proteome</keyword>
<reference evidence="2" key="1">
    <citation type="journal article" date="2017" name="Genome Biol.">
        <title>Comparative genomics reveals high biological diversity and specific adaptations in the industrially and medically important fungal genus Aspergillus.</title>
        <authorList>
            <person name="de Vries R.P."/>
            <person name="Riley R."/>
            <person name="Wiebenga A."/>
            <person name="Aguilar-Osorio G."/>
            <person name="Amillis S."/>
            <person name="Uchima C.A."/>
            <person name="Anderluh G."/>
            <person name="Asadollahi M."/>
            <person name="Askin M."/>
            <person name="Barry K."/>
            <person name="Battaglia E."/>
            <person name="Bayram O."/>
            <person name="Benocci T."/>
            <person name="Braus-Stromeyer S.A."/>
            <person name="Caldana C."/>
            <person name="Canovas D."/>
            <person name="Cerqueira G.C."/>
            <person name="Chen F."/>
            <person name="Chen W."/>
            <person name="Choi C."/>
            <person name="Clum A."/>
            <person name="Dos Santos R.A."/>
            <person name="Damasio A.R."/>
            <person name="Diallinas G."/>
            <person name="Emri T."/>
            <person name="Fekete E."/>
            <person name="Flipphi M."/>
            <person name="Freyberg S."/>
            <person name="Gallo A."/>
            <person name="Gournas C."/>
            <person name="Habgood R."/>
            <person name="Hainaut M."/>
            <person name="Harispe M.L."/>
            <person name="Henrissat B."/>
            <person name="Hilden K.S."/>
            <person name="Hope R."/>
            <person name="Hossain A."/>
            <person name="Karabika E."/>
            <person name="Karaffa L."/>
            <person name="Karanyi Z."/>
            <person name="Krasevec N."/>
            <person name="Kuo A."/>
            <person name="Kusch H."/>
            <person name="LaButti K."/>
            <person name="Lagendijk E.L."/>
            <person name="Lapidus A."/>
            <person name="Levasseur A."/>
            <person name="Lindquist E."/>
            <person name="Lipzen A."/>
            <person name="Logrieco A.F."/>
            <person name="MacCabe A."/>
            <person name="Maekelae M.R."/>
            <person name="Malavazi I."/>
            <person name="Melin P."/>
            <person name="Meyer V."/>
            <person name="Mielnichuk N."/>
            <person name="Miskei M."/>
            <person name="Molnar A.P."/>
            <person name="Mule G."/>
            <person name="Ngan C.Y."/>
            <person name="Orejas M."/>
            <person name="Orosz E."/>
            <person name="Ouedraogo J.P."/>
            <person name="Overkamp K.M."/>
            <person name="Park H.-S."/>
            <person name="Perrone G."/>
            <person name="Piumi F."/>
            <person name="Punt P.J."/>
            <person name="Ram A.F."/>
            <person name="Ramon A."/>
            <person name="Rauscher S."/>
            <person name="Record E."/>
            <person name="Riano-Pachon D.M."/>
            <person name="Robert V."/>
            <person name="Roehrig J."/>
            <person name="Ruller R."/>
            <person name="Salamov A."/>
            <person name="Salih N.S."/>
            <person name="Samson R.A."/>
            <person name="Sandor E."/>
            <person name="Sanguinetti M."/>
            <person name="Schuetze T."/>
            <person name="Sepcic K."/>
            <person name="Shelest E."/>
            <person name="Sherlock G."/>
            <person name="Sophianopoulou V."/>
            <person name="Squina F.M."/>
            <person name="Sun H."/>
            <person name="Susca A."/>
            <person name="Todd R.B."/>
            <person name="Tsang A."/>
            <person name="Unkles S.E."/>
            <person name="van de Wiele N."/>
            <person name="van Rossen-Uffink D."/>
            <person name="Oliveira J.V."/>
            <person name="Vesth T.C."/>
            <person name="Visser J."/>
            <person name="Yu J.-H."/>
            <person name="Zhou M."/>
            <person name="Andersen M.R."/>
            <person name="Archer D.B."/>
            <person name="Baker S.E."/>
            <person name="Benoit I."/>
            <person name="Brakhage A.A."/>
            <person name="Braus G.H."/>
            <person name="Fischer R."/>
            <person name="Frisvad J.C."/>
            <person name="Goldman G.H."/>
            <person name="Houbraken J."/>
            <person name="Oakley B."/>
            <person name="Pocsi I."/>
            <person name="Scazzocchio C."/>
            <person name="Seiboth B."/>
            <person name="vanKuyk P.A."/>
            <person name="Wortman J."/>
            <person name="Dyer P.S."/>
            <person name="Grigoriev I.V."/>
        </authorList>
    </citation>
    <scope>NUCLEOTIDE SEQUENCE [LARGE SCALE GENOMIC DNA]</scope>
    <source>
        <strain evidence="2">CBS 134.48</strain>
    </source>
</reference>
<organism evidence="1 2">
    <name type="scientific">Aspergillus tubingensis (strain CBS 134.48)</name>
    <dbReference type="NCBI Taxonomy" id="767770"/>
    <lineage>
        <taxon>Eukaryota</taxon>
        <taxon>Fungi</taxon>
        <taxon>Dikarya</taxon>
        <taxon>Ascomycota</taxon>
        <taxon>Pezizomycotina</taxon>
        <taxon>Eurotiomycetes</taxon>
        <taxon>Eurotiomycetidae</taxon>
        <taxon>Eurotiales</taxon>
        <taxon>Aspergillaceae</taxon>
        <taxon>Aspergillus</taxon>
        <taxon>Aspergillus subgen. Circumdati</taxon>
    </lineage>
</organism>
<dbReference type="VEuPathDB" id="FungiDB:ASPTUDRAFT_33569"/>